<keyword evidence="3" id="KW-0732">Signal</keyword>
<dbReference type="EMBL" id="JBHLUD010000013">
    <property type="protein sequence ID" value="MFC0546551.1"/>
    <property type="molecule type" value="Genomic_DNA"/>
</dbReference>
<comment type="caution">
    <text evidence="8">The sequence shown here is derived from an EMBL/GenBank/DDBJ whole genome shotgun (WGS) entry which is preliminary data.</text>
</comment>
<evidence type="ECO:0000256" key="1">
    <source>
        <dbReference type="ARBA" id="ARBA00022512"/>
    </source>
</evidence>
<organism evidence="8 9">
    <name type="scientific">Kutzneria chonburiensis</name>
    <dbReference type="NCBI Taxonomy" id="1483604"/>
    <lineage>
        <taxon>Bacteria</taxon>
        <taxon>Bacillati</taxon>
        <taxon>Actinomycetota</taxon>
        <taxon>Actinomycetes</taxon>
        <taxon>Pseudonocardiales</taxon>
        <taxon>Pseudonocardiaceae</taxon>
        <taxon>Kutzneria</taxon>
    </lineage>
</organism>
<keyword evidence="4" id="KW-0572">Peptidoglycan-anchor</keyword>
<evidence type="ECO:0000256" key="5">
    <source>
        <dbReference type="SAM" id="MobiDB-lite"/>
    </source>
</evidence>
<feature type="domain" description="Gram-positive cocci surface proteins LPxTG" evidence="7">
    <location>
        <begin position="67"/>
        <end position="102"/>
    </location>
</feature>
<gene>
    <name evidence="8" type="ORF">ACFFH7_33910</name>
</gene>
<evidence type="ECO:0000259" key="7">
    <source>
        <dbReference type="PROSITE" id="PS50847"/>
    </source>
</evidence>
<dbReference type="Proteomes" id="UP001589810">
    <property type="component" value="Unassembled WGS sequence"/>
</dbReference>
<feature type="compositionally biased region" description="Low complexity" evidence="5">
    <location>
        <begin position="48"/>
        <end position="63"/>
    </location>
</feature>
<name>A0ABV6N3I2_9PSEU</name>
<keyword evidence="6" id="KW-0812">Transmembrane</keyword>
<feature type="region of interest" description="Disordered" evidence="5">
    <location>
        <begin position="1"/>
        <end position="63"/>
    </location>
</feature>
<keyword evidence="2" id="KW-0964">Secreted</keyword>
<evidence type="ECO:0000313" key="8">
    <source>
        <dbReference type="EMBL" id="MFC0546551.1"/>
    </source>
</evidence>
<evidence type="ECO:0000256" key="6">
    <source>
        <dbReference type="SAM" id="Phobius"/>
    </source>
</evidence>
<keyword evidence="9" id="KW-1185">Reference proteome</keyword>
<keyword evidence="6" id="KW-0472">Membrane</keyword>
<evidence type="ECO:0000256" key="2">
    <source>
        <dbReference type="ARBA" id="ARBA00022525"/>
    </source>
</evidence>
<reference evidence="8 9" key="1">
    <citation type="submission" date="2024-09" db="EMBL/GenBank/DDBJ databases">
        <authorList>
            <person name="Sun Q."/>
            <person name="Mori K."/>
        </authorList>
    </citation>
    <scope>NUCLEOTIDE SEQUENCE [LARGE SCALE GENOMIC DNA]</scope>
    <source>
        <strain evidence="8 9">TBRC 1432</strain>
    </source>
</reference>
<keyword evidence="6" id="KW-1133">Transmembrane helix</keyword>
<keyword evidence="1" id="KW-0134">Cell wall</keyword>
<protein>
    <recommendedName>
        <fullName evidence="7">Gram-positive cocci surface proteins LPxTG domain-containing protein</fullName>
    </recommendedName>
</protein>
<dbReference type="InterPro" id="IPR019931">
    <property type="entry name" value="LPXTG_anchor"/>
</dbReference>
<dbReference type="PROSITE" id="PS50847">
    <property type="entry name" value="GRAM_POS_ANCHORING"/>
    <property type="match status" value="1"/>
</dbReference>
<accession>A0ABV6N3I2</accession>
<feature type="compositionally biased region" description="Low complexity" evidence="5">
    <location>
        <begin position="26"/>
        <end position="39"/>
    </location>
</feature>
<sequence length="102" mass="10032">MGGRAVWGDADVTRGAVTTDPGDRPTLTTALGGVAAAATPPSGTQVQADPYAPTTPTAPTGQATPTLAYTGVVDLFGLSLAAGAALVIGAGLVLLSRRRRTS</sequence>
<evidence type="ECO:0000313" key="9">
    <source>
        <dbReference type="Proteomes" id="UP001589810"/>
    </source>
</evidence>
<evidence type="ECO:0000256" key="4">
    <source>
        <dbReference type="ARBA" id="ARBA00023088"/>
    </source>
</evidence>
<feature type="transmembrane region" description="Helical" evidence="6">
    <location>
        <begin position="75"/>
        <end position="95"/>
    </location>
</feature>
<evidence type="ECO:0000256" key="3">
    <source>
        <dbReference type="ARBA" id="ARBA00022729"/>
    </source>
</evidence>
<proteinExistence type="predicted"/>